<dbReference type="STRING" id="1176198.SAMN05444716_1216"/>
<organism evidence="1 2">
    <name type="scientific">Streptomyces harbinensis</name>
    <dbReference type="NCBI Taxonomy" id="1176198"/>
    <lineage>
        <taxon>Bacteria</taxon>
        <taxon>Bacillati</taxon>
        <taxon>Actinomycetota</taxon>
        <taxon>Actinomycetes</taxon>
        <taxon>Kitasatosporales</taxon>
        <taxon>Streptomycetaceae</taxon>
        <taxon>Streptomyces</taxon>
    </lineage>
</organism>
<reference evidence="2" key="1">
    <citation type="submission" date="2016-10" db="EMBL/GenBank/DDBJ databases">
        <authorList>
            <person name="Varghese N."/>
            <person name="Submissions S."/>
        </authorList>
    </citation>
    <scope>NUCLEOTIDE SEQUENCE [LARGE SCALE GENOMIC DNA]</scope>
    <source>
        <strain evidence="2">CGMCC 4.7047</strain>
    </source>
</reference>
<dbReference type="RefSeq" id="WP_093844582.1">
    <property type="nucleotide sequence ID" value="NZ_FPAB01000021.1"/>
</dbReference>
<evidence type="ECO:0008006" key="3">
    <source>
        <dbReference type="Google" id="ProtNLM"/>
    </source>
</evidence>
<keyword evidence="2" id="KW-1185">Reference proteome</keyword>
<dbReference type="Proteomes" id="UP000198873">
    <property type="component" value="Unassembled WGS sequence"/>
</dbReference>
<name>A0A1I6WD09_9ACTN</name>
<sequence length="79" mass="8394">MTYKLRVDPVIHDQYTSLPDDARAELAGCLLDALADPHAHSAPYGTDDGVVRTIARGAVAGVIIIGEDTITLVQIISVH</sequence>
<proteinExistence type="predicted"/>
<dbReference type="AlphaFoldDB" id="A0A1I6WD09"/>
<protein>
    <recommendedName>
        <fullName evidence="3">Type II toxin-antitoxin system RelE/ParE family toxin</fullName>
    </recommendedName>
</protein>
<gene>
    <name evidence="1" type="ORF">SAMN05444716_1216</name>
</gene>
<dbReference type="EMBL" id="FPAB01000021">
    <property type="protein sequence ID" value="SFT23863.1"/>
    <property type="molecule type" value="Genomic_DNA"/>
</dbReference>
<evidence type="ECO:0000313" key="1">
    <source>
        <dbReference type="EMBL" id="SFT23863.1"/>
    </source>
</evidence>
<accession>A0A1I6WD09</accession>
<evidence type="ECO:0000313" key="2">
    <source>
        <dbReference type="Proteomes" id="UP000198873"/>
    </source>
</evidence>